<dbReference type="GO" id="GO:0016020">
    <property type="term" value="C:membrane"/>
    <property type="evidence" value="ECO:0007669"/>
    <property type="project" value="InterPro"/>
</dbReference>
<dbReference type="AlphaFoldDB" id="A0AAC9PPQ1"/>
<dbReference type="InterPro" id="IPR036890">
    <property type="entry name" value="HATPase_C_sf"/>
</dbReference>
<accession>A0AAC9PPQ1</accession>
<name>A0AAC9PPQ1_9PSEU</name>
<dbReference type="SUPFAM" id="SSF55874">
    <property type="entry name" value="ATPase domain of HSP90 chaperone/DNA topoisomerase II/histidine kinase"/>
    <property type="match status" value="1"/>
</dbReference>
<evidence type="ECO:0000256" key="3">
    <source>
        <dbReference type="SAM" id="MobiDB-lite"/>
    </source>
</evidence>
<dbReference type="PANTHER" id="PTHR34220">
    <property type="entry name" value="SENSOR HISTIDINE KINASE YPDA"/>
    <property type="match status" value="1"/>
</dbReference>
<proteinExistence type="predicted"/>
<gene>
    <name evidence="5" type="ORF">UA74_00445</name>
</gene>
<dbReference type="InterPro" id="IPR003594">
    <property type="entry name" value="HATPase_dom"/>
</dbReference>
<keyword evidence="6" id="KW-1185">Reference proteome</keyword>
<dbReference type="KEGG" id="acad:UA74_00445"/>
<organism evidence="5 6">
    <name type="scientific">Actinoalloteichus fjordicus</name>
    <dbReference type="NCBI Taxonomy" id="1612552"/>
    <lineage>
        <taxon>Bacteria</taxon>
        <taxon>Bacillati</taxon>
        <taxon>Actinomycetota</taxon>
        <taxon>Actinomycetes</taxon>
        <taxon>Pseudonocardiales</taxon>
        <taxon>Pseudonocardiaceae</taxon>
        <taxon>Actinoalloteichus</taxon>
    </lineage>
</organism>
<evidence type="ECO:0000313" key="5">
    <source>
        <dbReference type="EMBL" id="APU12188.1"/>
    </source>
</evidence>
<evidence type="ECO:0000256" key="2">
    <source>
        <dbReference type="SAM" id="Coils"/>
    </source>
</evidence>
<dbReference type="EC" id="2.7.13.3" evidence="5"/>
<dbReference type="Pfam" id="PF02518">
    <property type="entry name" value="HATPase_c"/>
    <property type="match status" value="1"/>
</dbReference>
<reference evidence="6" key="1">
    <citation type="submission" date="2016-06" db="EMBL/GenBank/DDBJ databases">
        <title>Complete genome sequence of Actinoalloteichus fjordicus DSM 46855 (=ADI127-17), type strain of the new species Actinoalloteichus fjordicus.</title>
        <authorList>
            <person name="Ruckert C."/>
            <person name="Nouioui I."/>
            <person name="Willmese J."/>
            <person name="van Wezel G."/>
            <person name="Klenk H.-P."/>
            <person name="Kalinowski J."/>
            <person name="Zotchev S.B."/>
        </authorList>
    </citation>
    <scope>NUCLEOTIDE SEQUENCE [LARGE SCALE GENOMIC DNA]</scope>
    <source>
        <strain evidence="6">ADI127-7</strain>
    </source>
</reference>
<feature type="domain" description="Histidine kinase" evidence="4">
    <location>
        <begin position="288"/>
        <end position="390"/>
    </location>
</feature>
<feature type="region of interest" description="Disordered" evidence="3">
    <location>
        <begin position="390"/>
        <end position="462"/>
    </location>
</feature>
<dbReference type="PANTHER" id="PTHR34220:SF7">
    <property type="entry name" value="SENSOR HISTIDINE KINASE YPDA"/>
    <property type="match status" value="1"/>
</dbReference>
<dbReference type="InterPro" id="IPR005467">
    <property type="entry name" value="His_kinase_dom"/>
</dbReference>
<keyword evidence="2" id="KW-0175">Coiled coil</keyword>
<keyword evidence="5" id="KW-0808">Transferase</keyword>
<dbReference type="EMBL" id="CP016076">
    <property type="protein sequence ID" value="APU12188.1"/>
    <property type="molecule type" value="Genomic_DNA"/>
</dbReference>
<dbReference type="PROSITE" id="PS50109">
    <property type="entry name" value="HIS_KIN"/>
    <property type="match status" value="1"/>
</dbReference>
<dbReference type="Pfam" id="PF06580">
    <property type="entry name" value="His_kinase"/>
    <property type="match status" value="1"/>
</dbReference>
<dbReference type="Proteomes" id="UP000185511">
    <property type="component" value="Chromosome"/>
</dbReference>
<dbReference type="InterPro" id="IPR050640">
    <property type="entry name" value="Bact_2-comp_sensor_kinase"/>
</dbReference>
<sequence>MSELLTDRTVLTTLAVIGVLGMFVMLCRARRVSTSVEDATLRALHRVSQAAPELREGLTEEAANRATPHLRELLQCVAVGLTDRAGLISWDGEANYHYDDLADKVGEVVSDGKRAHVDHADLDCTHKACPMRHASIIPLLVEGEIKGSLVVVADTGGKRLINAAEELGHYVCTQLALAELQESRERLAKAEVQALRAQISPHFIYNALNTISSFIRTDPEEARDLLQDFAEFTRYSFRATGLFTTLAEELRNVDRYLTLERARYGEDRLRVQLRIAPEVLPVVVPFLVVQPLVENAVRHGLASKRGGGTVTVEAADNGTEALISVEDDGVGMDPNRLNKEFTNAHLSGAHVGLGNIHDRMQSVFGNEYGLIVETNLGAGMRVTMRVPKFSPGVRPLPTAPEADEVPETPVDEVDPPQASVADEPVSDAEPAERTRTELAVPGEPATEDAKARMAALIQRSGD</sequence>
<evidence type="ECO:0000313" key="6">
    <source>
        <dbReference type="Proteomes" id="UP000185511"/>
    </source>
</evidence>
<evidence type="ECO:0000256" key="1">
    <source>
        <dbReference type="ARBA" id="ARBA00022777"/>
    </source>
</evidence>
<feature type="compositionally biased region" description="Acidic residues" evidence="3">
    <location>
        <begin position="401"/>
        <end position="414"/>
    </location>
</feature>
<dbReference type="GO" id="GO:0000155">
    <property type="term" value="F:phosphorelay sensor kinase activity"/>
    <property type="evidence" value="ECO:0007669"/>
    <property type="project" value="InterPro"/>
</dbReference>
<protein>
    <submittedName>
        <fullName evidence="5">Histidine kinase</fullName>
        <ecNumber evidence="5">2.7.13.3</ecNumber>
    </submittedName>
</protein>
<dbReference type="SMART" id="SM00387">
    <property type="entry name" value="HATPase_c"/>
    <property type="match status" value="1"/>
</dbReference>
<keyword evidence="1 5" id="KW-0418">Kinase</keyword>
<dbReference type="InterPro" id="IPR010559">
    <property type="entry name" value="Sig_transdc_His_kin_internal"/>
</dbReference>
<dbReference type="Gene3D" id="3.30.565.10">
    <property type="entry name" value="Histidine kinase-like ATPase, C-terminal domain"/>
    <property type="match status" value="1"/>
</dbReference>
<feature type="coiled-coil region" evidence="2">
    <location>
        <begin position="173"/>
        <end position="200"/>
    </location>
</feature>
<evidence type="ECO:0000259" key="4">
    <source>
        <dbReference type="PROSITE" id="PS50109"/>
    </source>
</evidence>